<organism evidence="2 3">
    <name type="scientific">Stenotrophomonas maltophilia (strain R551-3)</name>
    <dbReference type="NCBI Taxonomy" id="391008"/>
    <lineage>
        <taxon>Bacteria</taxon>
        <taxon>Pseudomonadati</taxon>
        <taxon>Pseudomonadota</taxon>
        <taxon>Gammaproteobacteria</taxon>
        <taxon>Lysobacterales</taxon>
        <taxon>Lysobacteraceae</taxon>
        <taxon>Stenotrophomonas</taxon>
        <taxon>Stenotrophomonas maltophilia group</taxon>
    </lineage>
</organism>
<reference evidence="2 3" key="1">
    <citation type="submission" date="2008-06" db="EMBL/GenBank/DDBJ databases">
        <title>Complete sequence of Stenotrophomonas maltophilia R551-3.</title>
        <authorList>
            <consortium name="US DOE Joint Genome Institute"/>
            <person name="Lucas S."/>
            <person name="Copeland A."/>
            <person name="Lapidus A."/>
            <person name="Glavina del Rio T."/>
            <person name="Dalin E."/>
            <person name="Tice H."/>
            <person name="Pitluck S."/>
            <person name="Chain P."/>
            <person name="Malfatti S."/>
            <person name="Shin M."/>
            <person name="Vergez L."/>
            <person name="Lang D."/>
            <person name="Schmutz J."/>
            <person name="Larimer F."/>
            <person name="Land M."/>
            <person name="Hauser L."/>
            <person name="Kyrpides N."/>
            <person name="Mikhailova N."/>
            <person name="Taghavi S."/>
            <person name="Monchy S."/>
            <person name="Newman L."/>
            <person name="Vangronsveld J."/>
            <person name="van der Lelie D."/>
            <person name="Richardson P."/>
        </authorList>
    </citation>
    <scope>NUCLEOTIDE SEQUENCE [LARGE SCALE GENOMIC DNA]</scope>
    <source>
        <strain evidence="2 3">R551-3</strain>
    </source>
</reference>
<keyword evidence="1" id="KW-0732">Signal</keyword>
<dbReference type="OrthoDB" id="9095260at2"/>
<dbReference type="Proteomes" id="UP000001867">
    <property type="component" value="Chromosome"/>
</dbReference>
<accession>B4SKT9</accession>
<evidence type="ECO:0000313" key="2">
    <source>
        <dbReference type="EMBL" id="ACF50437.1"/>
    </source>
</evidence>
<dbReference type="AlphaFoldDB" id="B4SKT9"/>
<sequence length="175" mass="19002" precursor="true">MNIRIGTIAAALLALSAPALTQAQESTASTLSRLIECKLSAEEVSSFVERINAEQVQDFVHSEVGGDSALILWNSETPVRAWGETSDLVNMSSTTEMHLAFRVPLGEELAHGRKIVDRIGGMSARPDQAAMEATYGWKGMDYRKALSNNRNVRVLVDLSYSPGWVAVGCSYGDIQ</sequence>
<evidence type="ECO:0000256" key="1">
    <source>
        <dbReference type="SAM" id="SignalP"/>
    </source>
</evidence>
<feature type="signal peptide" evidence="1">
    <location>
        <begin position="1"/>
        <end position="23"/>
    </location>
</feature>
<dbReference type="RefSeq" id="WP_004145014.1">
    <property type="nucleotide sequence ID" value="NC_011071.1"/>
</dbReference>
<dbReference type="HOGENOM" id="CLU_1531718_0_0_6"/>
<protein>
    <submittedName>
        <fullName evidence="2">Uncharacterized protein</fullName>
    </submittedName>
</protein>
<dbReference type="EMBL" id="CP001111">
    <property type="protein sequence ID" value="ACF50437.1"/>
    <property type="molecule type" value="Genomic_DNA"/>
</dbReference>
<dbReference type="KEGG" id="smt:Smal_0732"/>
<dbReference type="eggNOG" id="ENOG50300WK">
    <property type="taxonomic scope" value="Bacteria"/>
</dbReference>
<gene>
    <name evidence="2" type="ordered locus">Smal_0732</name>
</gene>
<name>B4SKT9_STRM5</name>
<feature type="chain" id="PRO_5002826103" evidence="1">
    <location>
        <begin position="24"/>
        <end position="175"/>
    </location>
</feature>
<proteinExistence type="predicted"/>
<evidence type="ECO:0000313" key="3">
    <source>
        <dbReference type="Proteomes" id="UP000001867"/>
    </source>
</evidence>